<dbReference type="NCBIfam" id="TIGR02772">
    <property type="entry name" value="Ku_bact"/>
    <property type="match status" value="1"/>
</dbReference>
<dbReference type="FunFam" id="2.40.290.10:FF:000004">
    <property type="entry name" value="Non-homologous end joining protein Ku"/>
    <property type="match status" value="1"/>
</dbReference>
<comment type="function">
    <text evidence="3">With LigD forms a non-homologous end joining (NHEJ) DNA repair enzyme, which repairs dsDNA breaks with reduced fidelity. Binds linear dsDNA with 5'- and 3'- overhangs but not closed circular dsDNA nor ssDNA. Recruits and stimulates the ligase activity of LigD.</text>
</comment>
<dbReference type="Gene3D" id="2.40.290.10">
    <property type="match status" value="1"/>
</dbReference>
<feature type="domain" description="Ku" evidence="4">
    <location>
        <begin position="52"/>
        <end position="181"/>
    </location>
</feature>
<dbReference type="GO" id="GO:0006303">
    <property type="term" value="P:double-strand break repair via nonhomologous end joining"/>
    <property type="evidence" value="ECO:0007669"/>
    <property type="project" value="UniProtKB-UniRule"/>
</dbReference>
<evidence type="ECO:0000313" key="6">
    <source>
        <dbReference type="Proteomes" id="UP000187485"/>
    </source>
</evidence>
<dbReference type="CDD" id="cd00789">
    <property type="entry name" value="KU_like"/>
    <property type="match status" value="1"/>
</dbReference>
<evidence type="ECO:0000256" key="2">
    <source>
        <dbReference type="ARBA" id="ARBA00023172"/>
    </source>
</evidence>
<reference evidence="6" key="1">
    <citation type="submission" date="2016-12" db="EMBL/GenBank/DDBJ databases">
        <title>Draft Genome Sequences od Carboxydothermus pertinax and islandicus, Hydrogenogenic Carboxydotrophic Bacteria.</title>
        <authorList>
            <person name="Fukuyama Y."/>
            <person name="Ohmae K."/>
            <person name="Yoneda Y."/>
            <person name="Yoshida T."/>
            <person name="Sako Y."/>
        </authorList>
    </citation>
    <scope>NUCLEOTIDE SEQUENCE [LARGE SCALE GENOMIC DNA]</scope>
    <source>
        <strain evidence="6">Ug1</strain>
    </source>
</reference>
<comment type="similarity">
    <text evidence="3">Belongs to the prokaryotic Ku family.</text>
</comment>
<dbReference type="GO" id="GO:0003690">
    <property type="term" value="F:double-stranded DNA binding"/>
    <property type="evidence" value="ECO:0007669"/>
    <property type="project" value="UniProtKB-UniRule"/>
</dbReference>
<name>A0A1L8CTB7_9THEO</name>
<dbReference type="Proteomes" id="UP000187485">
    <property type="component" value="Unassembled WGS sequence"/>
</dbReference>
<evidence type="ECO:0000256" key="3">
    <source>
        <dbReference type="HAMAP-Rule" id="MF_01875"/>
    </source>
</evidence>
<gene>
    <name evidence="3" type="primary">ku</name>
    <name evidence="5" type="ORF">cpu_05790</name>
</gene>
<sequence>MRPIWKGFIAFGLVSIPVKLYPATESKSISFSLIHQNCGGPIHYKKFCAVCNREVSPEEITKGYEFSKGQFVTFTEEELEALPKLKGRKIEILDFVNLAEVDPIYLQKSYYLTPSEGGEKPYALLMQALKDSKKIAIAKMVLRTKENIAMVRVFKEQVLTVSTIFYPDEIRKFEILEIPKEIPVEERELSMAKMLIDSLTTPFTPEKYKDTYREALMEVIEKKIQHEAIVIPEEKVPAKVIDLTEALRLSLEKITGEKVGA</sequence>
<dbReference type="AlphaFoldDB" id="A0A1L8CTB7"/>
<dbReference type="PANTHER" id="PTHR41251">
    <property type="entry name" value="NON-HOMOLOGOUS END JOINING PROTEIN KU"/>
    <property type="match status" value="1"/>
</dbReference>
<evidence type="ECO:0000313" key="5">
    <source>
        <dbReference type="EMBL" id="GAV22069.1"/>
    </source>
</evidence>
<dbReference type="STRING" id="870242.cpu_05790"/>
<dbReference type="InterPro" id="IPR006164">
    <property type="entry name" value="DNA_bd_Ku70/Ku80"/>
</dbReference>
<comment type="caution">
    <text evidence="5">The sequence shown here is derived from an EMBL/GenBank/DDBJ whole genome shotgun (WGS) entry which is preliminary data.</text>
</comment>
<dbReference type="InterPro" id="IPR016194">
    <property type="entry name" value="SPOC-like_C_dom_sf"/>
</dbReference>
<keyword evidence="6" id="KW-1185">Reference proteome</keyword>
<protein>
    <recommendedName>
        <fullName evidence="3">Non-homologous end joining protein Ku</fullName>
    </recommendedName>
</protein>
<dbReference type="PANTHER" id="PTHR41251:SF1">
    <property type="entry name" value="NON-HOMOLOGOUS END JOINING PROTEIN KU"/>
    <property type="match status" value="1"/>
</dbReference>
<dbReference type="OrthoDB" id="9795084at2"/>
<keyword evidence="3" id="KW-0227">DNA damage</keyword>
<evidence type="ECO:0000256" key="1">
    <source>
        <dbReference type="ARBA" id="ARBA00023125"/>
    </source>
</evidence>
<dbReference type="SUPFAM" id="SSF100939">
    <property type="entry name" value="SPOC domain-like"/>
    <property type="match status" value="1"/>
</dbReference>
<dbReference type="Pfam" id="PF02735">
    <property type="entry name" value="Ku"/>
    <property type="match status" value="1"/>
</dbReference>
<dbReference type="RefSeq" id="WP_075858510.1">
    <property type="nucleotide sequence ID" value="NZ_BDJK01000009.1"/>
</dbReference>
<accession>A0A1L8CTB7</accession>
<keyword evidence="3" id="KW-0234">DNA repair</keyword>
<keyword evidence="1 3" id="KW-0238">DNA-binding</keyword>
<proteinExistence type="inferred from homology"/>
<dbReference type="SMART" id="SM00559">
    <property type="entry name" value="Ku78"/>
    <property type="match status" value="1"/>
</dbReference>
<evidence type="ECO:0000259" key="4">
    <source>
        <dbReference type="SMART" id="SM00559"/>
    </source>
</evidence>
<dbReference type="PIRSF" id="PIRSF006493">
    <property type="entry name" value="Prok_Ku"/>
    <property type="match status" value="1"/>
</dbReference>
<dbReference type="EMBL" id="BDJK01000009">
    <property type="protein sequence ID" value="GAV22069.1"/>
    <property type="molecule type" value="Genomic_DNA"/>
</dbReference>
<organism evidence="5 6">
    <name type="scientific">Carboxydothermus pertinax</name>
    <dbReference type="NCBI Taxonomy" id="870242"/>
    <lineage>
        <taxon>Bacteria</taxon>
        <taxon>Bacillati</taxon>
        <taxon>Bacillota</taxon>
        <taxon>Clostridia</taxon>
        <taxon>Thermoanaerobacterales</taxon>
        <taxon>Thermoanaerobacteraceae</taxon>
        <taxon>Carboxydothermus</taxon>
    </lineage>
</organism>
<dbReference type="InterPro" id="IPR009187">
    <property type="entry name" value="Prok_Ku"/>
</dbReference>
<comment type="subunit">
    <text evidence="3">Homodimer. Interacts with LigD.</text>
</comment>
<dbReference type="HAMAP" id="MF_01875">
    <property type="entry name" value="Prokaryotic_Ku"/>
    <property type="match status" value="1"/>
</dbReference>
<keyword evidence="2 3" id="KW-0233">DNA recombination</keyword>
<dbReference type="GO" id="GO:0006310">
    <property type="term" value="P:DNA recombination"/>
    <property type="evidence" value="ECO:0007669"/>
    <property type="project" value="UniProtKB-KW"/>
</dbReference>